<dbReference type="PANTHER" id="PTHR43351">
    <property type="entry name" value="L(+)-TARTRATE DEHYDRATASE SUBUNIT BETA"/>
    <property type="match status" value="1"/>
</dbReference>
<evidence type="ECO:0000259" key="4">
    <source>
        <dbReference type="Pfam" id="PF05683"/>
    </source>
</evidence>
<dbReference type="GO" id="GO:0004333">
    <property type="term" value="F:fumarate hydratase activity"/>
    <property type="evidence" value="ECO:0007669"/>
    <property type="project" value="UniProtKB-EC"/>
</dbReference>
<evidence type="ECO:0000256" key="3">
    <source>
        <dbReference type="SAM" id="MobiDB-lite"/>
    </source>
</evidence>
<dbReference type="EC" id="4.2.1.2" evidence="5"/>
<name>A0A0B7MJ32_9FIRM</name>
<reference evidence="6" key="1">
    <citation type="submission" date="2015-01" db="EMBL/GenBank/DDBJ databases">
        <authorList>
            <person name="Manzoor Shahid"/>
            <person name="Zubair Saima"/>
        </authorList>
    </citation>
    <scope>NUCLEOTIDE SEQUENCE [LARGE SCALE GENOMIC DNA]</scope>
    <source>
        <strain evidence="6">Sp3</strain>
    </source>
</reference>
<comment type="similarity">
    <text evidence="1">Belongs to the class-I fumarase family.</text>
</comment>
<dbReference type="InterPro" id="IPR004647">
    <property type="entry name" value="Fe-S_hydro-lyase_TtdB-typ_cat"/>
</dbReference>
<protein>
    <submittedName>
        <fullName evidence="5">Fumarate hydratase class I, anaerobic</fullName>
        <ecNumber evidence="5">4.2.1.2</ecNumber>
    </submittedName>
</protein>
<organism evidence="5 6">
    <name type="scientific">Syntrophaceticus schinkii</name>
    <dbReference type="NCBI Taxonomy" id="499207"/>
    <lineage>
        <taxon>Bacteria</taxon>
        <taxon>Bacillati</taxon>
        <taxon>Bacillota</taxon>
        <taxon>Clostridia</taxon>
        <taxon>Thermoanaerobacterales</taxon>
        <taxon>Thermoanaerobacterales Family III. Incertae Sedis</taxon>
        <taxon>Syntrophaceticus</taxon>
    </lineage>
</organism>
<dbReference type="NCBIfam" id="TIGR00723">
    <property type="entry name" value="ttdB_fumA_fumB"/>
    <property type="match status" value="1"/>
</dbReference>
<evidence type="ECO:0000313" key="5">
    <source>
        <dbReference type="EMBL" id="CEO87642.1"/>
    </source>
</evidence>
<keyword evidence="6" id="KW-1185">Reference proteome</keyword>
<dbReference type="PANTHER" id="PTHR43351:SF2">
    <property type="entry name" value="L(+)-TARTRATE DEHYDRATASE SUBUNIT BETA-RELATED"/>
    <property type="match status" value="1"/>
</dbReference>
<gene>
    <name evidence="5" type="primary">fumB</name>
    <name evidence="5" type="ORF">SSCH_1160024</name>
</gene>
<dbReference type="Gene3D" id="3.20.130.10">
    <property type="entry name" value="Fe-S hydro-lyase, tartrate dehydratase beta-type, catalytic domain"/>
    <property type="match status" value="1"/>
</dbReference>
<dbReference type="Pfam" id="PF05683">
    <property type="entry name" value="Fumerase_C"/>
    <property type="match status" value="1"/>
</dbReference>
<dbReference type="Proteomes" id="UP000046155">
    <property type="component" value="Unassembled WGS sequence"/>
</dbReference>
<feature type="domain" description="Fe-S hydro-lyase tartrate dehydratase beta-type catalytic" evidence="4">
    <location>
        <begin position="32"/>
        <end position="197"/>
    </location>
</feature>
<sequence length="218" mass="23501">MGHWASEAVSEMDHDNGQQQLEWIQVPFAEGVSRELRAGQRLLLSGVIYGARDQAHLRFVEDLDHKNRPPDPPVDLRGQVIYYVGPTPPPPGRPCGAAGPTTSGRMDKYTPRMLEYGVRGLIGKGKRSAEVIGAIKKHGAVYLAVTGGAGALIGRCIKEMKVVAYPDLGPEAVYRITVENFPVTVAIDSRGDDLYKSGPAQYRRNAPGAPGTVPGAFL</sequence>
<evidence type="ECO:0000256" key="2">
    <source>
        <dbReference type="ARBA" id="ARBA00023239"/>
    </source>
</evidence>
<dbReference type="SUPFAM" id="SSF117457">
    <property type="entry name" value="FumA C-terminal domain-like"/>
    <property type="match status" value="1"/>
</dbReference>
<proteinExistence type="inferred from homology"/>
<dbReference type="AlphaFoldDB" id="A0A0B7MJ32"/>
<feature type="region of interest" description="Disordered" evidence="3">
    <location>
        <begin position="199"/>
        <end position="218"/>
    </location>
</feature>
<dbReference type="InterPro" id="IPR036660">
    <property type="entry name" value="Fe-S_hydroAse_TtdB_cat_sf"/>
</dbReference>
<accession>A0A0B7MJ32</accession>
<keyword evidence="2 5" id="KW-0456">Lyase</keyword>
<evidence type="ECO:0000256" key="1">
    <source>
        <dbReference type="ARBA" id="ARBA00008876"/>
    </source>
</evidence>
<feature type="region of interest" description="Disordered" evidence="3">
    <location>
        <begin position="89"/>
        <end position="108"/>
    </location>
</feature>
<dbReference type="EMBL" id="CDRZ01000020">
    <property type="protein sequence ID" value="CEO87642.1"/>
    <property type="molecule type" value="Genomic_DNA"/>
</dbReference>
<evidence type="ECO:0000313" key="6">
    <source>
        <dbReference type="Proteomes" id="UP000046155"/>
    </source>
</evidence>